<comment type="catalytic activity">
    <reaction evidence="7">
        <text>N(6)-[(R)-lipoyl]-L-lysyl-[protein] + 3-methyl-2-oxobutanoate + H(+) = N(6)-[(R)-S(8)-2-methylpropanoyldihydrolipoyl]-L-lysyl-[protein] + CO2</text>
        <dbReference type="Rhea" id="RHEA:13457"/>
        <dbReference type="Rhea" id="RHEA-COMP:10474"/>
        <dbReference type="Rhea" id="RHEA-COMP:10497"/>
        <dbReference type="ChEBI" id="CHEBI:11851"/>
        <dbReference type="ChEBI" id="CHEBI:15378"/>
        <dbReference type="ChEBI" id="CHEBI:16526"/>
        <dbReference type="ChEBI" id="CHEBI:83099"/>
        <dbReference type="ChEBI" id="CHEBI:83142"/>
        <dbReference type="EC" id="1.2.4.4"/>
    </reaction>
    <physiologicalReaction direction="left-to-right" evidence="7">
        <dbReference type="Rhea" id="RHEA:13458"/>
    </physiologicalReaction>
</comment>
<evidence type="ECO:0000256" key="7">
    <source>
        <dbReference type="ARBA" id="ARBA00051764"/>
    </source>
</evidence>
<dbReference type="AlphaFoldDB" id="A0A9P0F0T1"/>
<dbReference type="GO" id="GO:0005759">
    <property type="term" value="C:mitochondrial matrix"/>
    <property type="evidence" value="ECO:0007669"/>
    <property type="project" value="UniProtKB-SubCell"/>
</dbReference>
<evidence type="ECO:0000313" key="13">
    <source>
        <dbReference type="EMBL" id="CAH0384024.1"/>
    </source>
</evidence>
<comment type="function">
    <text evidence="8">Together with BCKDHA forms the heterotetrameric E1 subunit of the mitochondrial branched-chain alpha-ketoacid dehydrogenase (BCKD) complex. The BCKD complex catalyzes the multi-step oxidative decarboxylation of alpha-ketoacids derived from the branched-chain amino-acids valine, leucine and isoleucine producing CO2 and acyl-CoA which is subsequently utilized to produce energy. The E1 subunit catalyzes the first step with the decarboxylation of the alpha-ketoacid forming an enzyme-product intermediate. A reductive acylation mediated by the lipoylamide cofactor of E2 extracts the acyl group from the E1 active site for the next step of the reaction.</text>
</comment>
<dbReference type="GO" id="GO:0003863">
    <property type="term" value="F:branched-chain 2-oxo acid dehydrogenase activity"/>
    <property type="evidence" value="ECO:0007669"/>
    <property type="project" value="UniProtKB-EC"/>
</dbReference>
<evidence type="ECO:0000313" key="14">
    <source>
        <dbReference type="Proteomes" id="UP001152759"/>
    </source>
</evidence>
<dbReference type="Pfam" id="PF02780">
    <property type="entry name" value="Transketolase_C"/>
    <property type="match status" value="1"/>
</dbReference>
<comment type="subunit">
    <text evidence="9">Heterotetramer of 2 alpha/BCKDHA and 2 beta chains/BCKDHB that forms the branched-chain alpha-keto acid decarboxylase (E1) component of the BCKD complex. The branched-chain alpha-ketoacid dehydrogenase is a large complex composed of three major building blocks E1, E2 and E3. It is organized around E2, a 24-meric cubic core composed of DBT, to which are associated 6 to 12 copies of E1, and approximately 6 copies of the dehydrogenase E3, a DLD dimer.</text>
</comment>
<dbReference type="InterPro" id="IPR005475">
    <property type="entry name" value="Transketolase-like_Pyr-bd"/>
</dbReference>
<dbReference type="PANTHER" id="PTHR42980">
    <property type="entry name" value="2-OXOISOVALERATE DEHYDROGENASE SUBUNIT BETA-RELATED"/>
    <property type="match status" value="1"/>
</dbReference>
<evidence type="ECO:0000256" key="9">
    <source>
        <dbReference type="ARBA" id="ARBA00063295"/>
    </source>
</evidence>
<evidence type="ECO:0000256" key="11">
    <source>
        <dbReference type="ARBA" id="ARBA00082400"/>
    </source>
</evidence>
<keyword evidence="4" id="KW-0809">Transit peptide</keyword>
<reference evidence="13" key="1">
    <citation type="submission" date="2021-12" db="EMBL/GenBank/DDBJ databases">
        <authorList>
            <person name="King R."/>
        </authorList>
    </citation>
    <scope>NUCLEOTIDE SEQUENCE</scope>
</reference>
<dbReference type="Gene3D" id="3.40.50.920">
    <property type="match status" value="1"/>
</dbReference>
<comment type="subcellular location">
    <subcellularLocation>
        <location evidence="2">Mitochondrion matrix</location>
    </subcellularLocation>
</comment>
<proteinExistence type="predicted"/>
<dbReference type="KEGG" id="btab:109032819"/>
<evidence type="ECO:0000256" key="1">
    <source>
        <dbReference type="ARBA" id="ARBA00001964"/>
    </source>
</evidence>
<organism evidence="13 14">
    <name type="scientific">Bemisia tabaci</name>
    <name type="common">Sweetpotato whitefly</name>
    <name type="synonym">Aleurodes tabaci</name>
    <dbReference type="NCBI Taxonomy" id="7038"/>
    <lineage>
        <taxon>Eukaryota</taxon>
        <taxon>Metazoa</taxon>
        <taxon>Ecdysozoa</taxon>
        <taxon>Arthropoda</taxon>
        <taxon>Hexapoda</taxon>
        <taxon>Insecta</taxon>
        <taxon>Pterygota</taxon>
        <taxon>Neoptera</taxon>
        <taxon>Paraneoptera</taxon>
        <taxon>Hemiptera</taxon>
        <taxon>Sternorrhyncha</taxon>
        <taxon>Aleyrodoidea</taxon>
        <taxon>Aleyrodidae</taxon>
        <taxon>Aleyrodinae</taxon>
        <taxon>Bemisia</taxon>
    </lineage>
</organism>
<dbReference type="CDD" id="cd07036">
    <property type="entry name" value="TPP_PYR_E1-PDHc-beta_like"/>
    <property type="match status" value="1"/>
</dbReference>
<evidence type="ECO:0000256" key="3">
    <source>
        <dbReference type="ARBA" id="ARBA00012277"/>
    </source>
</evidence>
<dbReference type="FunFam" id="3.40.50.970:FF:000001">
    <property type="entry name" value="Pyruvate dehydrogenase E1 beta subunit"/>
    <property type="match status" value="1"/>
</dbReference>
<dbReference type="EC" id="1.2.4.4" evidence="3"/>
<sequence>MAASSKLMHKVFKDASQFLKVGCRLQAQNVICRHASHFTYFKDEPLKEFGDTSKTNMFQAINSAMDIALDTDSSAVVFGEDVAFGGVFRCSMGLQEKHGKDRVFNSPLCEQGIVAFGIGLSVAGSTAISEIQFADYIFPAFDQIVNEAAKFRYRSGNLSNCGSLTIRAPCSAVGHGGLYHSQSPEAYFAHTPGLKIVIPRGPYKAKGLLLSCIRDKDPCLFFEPKILYRTAEEEVPVNDYTLPLGKADIVKAGSDITLVGWGTQVHVLLEVAKLAEEQFNVSCEVIDIVSILPWDKNTVCESVKKTGRVMIAHEAPLTNGFGAEIAATIQEECFLYLESPVKRVTGFDTPFPLIFEPFYIPSKWRCLQAVKETVHY</sequence>
<evidence type="ECO:0000256" key="6">
    <source>
        <dbReference type="ARBA" id="ARBA00023128"/>
    </source>
</evidence>
<dbReference type="EMBL" id="OU963863">
    <property type="protein sequence ID" value="CAH0384024.1"/>
    <property type="molecule type" value="Genomic_DNA"/>
</dbReference>
<dbReference type="GO" id="GO:0009083">
    <property type="term" value="P:branched-chain amino acid catabolic process"/>
    <property type="evidence" value="ECO:0007669"/>
    <property type="project" value="TreeGrafter"/>
</dbReference>
<accession>A0A9P0F0T1</accession>
<dbReference type="Proteomes" id="UP001152759">
    <property type="component" value="Chromosome 2"/>
</dbReference>
<comment type="cofactor">
    <cofactor evidence="1">
        <name>thiamine diphosphate</name>
        <dbReference type="ChEBI" id="CHEBI:58937"/>
    </cofactor>
</comment>
<evidence type="ECO:0000256" key="10">
    <source>
        <dbReference type="ARBA" id="ARBA00071568"/>
    </source>
</evidence>
<dbReference type="InterPro" id="IPR033248">
    <property type="entry name" value="Transketolase_C"/>
</dbReference>
<dbReference type="GO" id="GO:0007584">
    <property type="term" value="P:response to nutrient"/>
    <property type="evidence" value="ECO:0007669"/>
    <property type="project" value="TreeGrafter"/>
</dbReference>
<evidence type="ECO:0000256" key="4">
    <source>
        <dbReference type="ARBA" id="ARBA00022946"/>
    </source>
</evidence>
<dbReference type="InterPro" id="IPR009014">
    <property type="entry name" value="Transketo_C/PFOR_II"/>
</dbReference>
<dbReference type="FunFam" id="3.40.50.920:FF:000004">
    <property type="entry name" value="2-oxoisovalerate dehydrogenase subunit beta 1, mitochondrial"/>
    <property type="match status" value="1"/>
</dbReference>
<dbReference type="Gene3D" id="3.40.50.970">
    <property type="match status" value="1"/>
</dbReference>
<dbReference type="SUPFAM" id="SSF52922">
    <property type="entry name" value="TK C-terminal domain-like"/>
    <property type="match status" value="1"/>
</dbReference>
<dbReference type="SMART" id="SM00861">
    <property type="entry name" value="Transket_pyr"/>
    <property type="match status" value="1"/>
</dbReference>
<dbReference type="SUPFAM" id="SSF52518">
    <property type="entry name" value="Thiamin diphosphate-binding fold (THDP-binding)"/>
    <property type="match status" value="1"/>
</dbReference>
<feature type="domain" description="Transketolase-like pyrimidine-binding" evidence="12">
    <location>
        <begin position="55"/>
        <end position="230"/>
    </location>
</feature>
<protein>
    <recommendedName>
        <fullName evidence="10">2-oxoisovalerate dehydrogenase subunit beta, mitochondrial</fullName>
        <ecNumber evidence="3">1.2.4.4</ecNumber>
    </recommendedName>
    <alternativeName>
        <fullName evidence="11">Branched-chain alpha-keto acid dehydrogenase E1 component beta chain</fullName>
    </alternativeName>
</protein>
<keyword evidence="5" id="KW-0560">Oxidoreductase</keyword>
<gene>
    <name evidence="13" type="ORF">BEMITA_LOCUS3404</name>
</gene>
<keyword evidence="6" id="KW-0496">Mitochondrion</keyword>
<dbReference type="InterPro" id="IPR029061">
    <property type="entry name" value="THDP-binding"/>
</dbReference>
<evidence type="ECO:0000256" key="2">
    <source>
        <dbReference type="ARBA" id="ARBA00004305"/>
    </source>
</evidence>
<dbReference type="PANTHER" id="PTHR42980:SF1">
    <property type="entry name" value="2-OXOISOVALERATE DEHYDROGENASE SUBUNIT BETA, MITOCHONDRIAL"/>
    <property type="match status" value="1"/>
</dbReference>
<evidence type="ECO:0000256" key="5">
    <source>
        <dbReference type="ARBA" id="ARBA00023002"/>
    </source>
</evidence>
<evidence type="ECO:0000259" key="12">
    <source>
        <dbReference type="SMART" id="SM00861"/>
    </source>
</evidence>
<dbReference type="Pfam" id="PF02779">
    <property type="entry name" value="Transket_pyr"/>
    <property type="match status" value="1"/>
</dbReference>
<name>A0A9P0F0T1_BEMTA</name>
<keyword evidence="14" id="KW-1185">Reference proteome</keyword>
<evidence type="ECO:0000256" key="8">
    <source>
        <dbReference type="ARBA" id="ARBA00057409"/>
    </source>
</evidence>